<gene>
    <name evidence="14" type="primary">uvrD</name>
    <name evidence="14" type="ORF">BN85315990</name>
</gene>
<comment type="similarity">
    <text evidence="1">Belongs to the helicase family. UvrD subfamily.</text>
</comment>
<evidence type="ECO:0000313" key="14">
    <source>
        <dbReference type="EMBL" id="CCV66620.1"/>
    </source>
</evidence>
<dbReference type="Proteomes" id="UP000032737">
    <property type="component" value="Chromosome"/>
</dbReference>
<evidence type="ECO:0000256" key="1">
    <source>
        <dbReference type="ARBA" id="ARBA00009922"/>
    </source>
</evidence>
<dbReference type="InterPro" id="IPR014016">
    <property type="entry name" value="UvrD-like_ATP-bd"/>
</dbReference>
<comment type="catalytic activity">
    <reaction evidence="10">
        <text>ATP + H2O = ADP + phosphate + H(+)</text>
        <dbReference type="Rhea" id="RHEA:13065"/>
        <dbReference type="ChEBI" id="CHEBI:15377"/>
        <dbReference type="ChEBI" id="CHEBI:15378"/>
        <dbReference type="ChEBI" id="CHEBI:30616"/>
        <dbReference type="ChEBI" id="CHEBI:43474"/>
        <dbReference type="ChEBI" id="CHEBI:456216"/>
        <dbReference type="EC" id="5.6.2.4"/>
    </reaction>
</comment>
<dbReference type="Gene3D" id="3.40.50.300">
    <property type="entry name" value="P-loop containing nucleotide triphosphate hydrolases"/>
    <property type="match status" value="2"/>
</dbReference>
<dbReference type="PROSITE" id="PS51217">
    <property type="entry name" value="UVRD_HELICASE_CTER"/>
    <property type="match status" value="1"/>
</dbReference>
<dbReference type="GO" id="GO:0033202">
    <property type="term" value="C:DNA helicase complex"/>
    <property type="evidence" value="ECO:0007669"/>
    <property type="project" value="TreeGrafter"/>
</dbReference>
<dbReference type="GO" id="GO:0005829">
    <property type="term" value="C:cytosol"/>
    <property type="evidence" value="ECO:0007669"/>
    <property type="project" value="TreeGrafter"/>
</dbReference>
<keyword evidence="4 11" id="KW-0347">Helicase</keyword>
<protein>
    <recommendedName>
        <fullName evidence="9">DNA 3'-5' helicase</fullName>
        <ecNumber evidence="9">5.6.2.4</ecNumber>
    </recommendedName>
</protein>
<dbReference type="PROSITE" id="PS51198">
    <property type="entry name" value="UVRD_HELICASE_ATP_BIND"/>
    <property type="match status" value="1"/>
</dbReference>
<sequence length="697" mass="80785">MDLSILNDNQLKAVKHIKGPLSVVAGAGSGKTRTLTYRIGYLINQGVNPLSILAVTFTNKAAREMRERVVELVGPKALDVTLSTFHSFCARFLRSEIEYLGQTYNRRFLIIDEDDSKQIIRDTVKELNYDPNRYNSNRLKSLFSKYKNGQYDELETIEQEIYLKYNDYLAYNNSLDFDDLINYTIKILKENPSVLAYYNQYYEYLLIDEFQDTNSVQYDLIKLLSNKEKNVFIVGDPDQSIYAFRGANYENHERFVREFKAEVVILDQNYRSTKNILDAANQLIGHNKNRQGEKNLRSSFDEGPKVIYEQRDSDKDEAYYVARAIEIIHQGHTPYQNIAVLYRSNALSRIFEEAFLRYNIPYTVYGGISFFQRKEIKDMLSYVRVCLFPQDNISLKRIINVPRRKIGQTTITKIETYATIHKISMWDAIDQMDIKGTTKQNLLDFKEIIIKMQNEIARLDDLIYVVDLVLAISGYKQMLNDEGNEGKDRYENILELKSVFYNGAIDYKGTNLEKIEQILDDMALKTDQDIVEDKDTVKLATIHQVKGLEFDCVFVVALEEGIFPSETAFNSGEIDEERRICYVATTRAKKRLLLSCSRQRFRFGQLQMNAPSRFIEEMNLEDDRIQKRKQVIVKEVAPSDFMTSSDDIKIGDKVTHEKYGFGTVVQKDDNVTRVAFSIHHGIKLFTNGHPALKKVIN</sequence>
<dbReference type="GO" id="GO:0003677">
    <property type="term" value="F:DNA binding"/>
    <property type="evidence" value="ECO:0007669"/>
    <property type="project" value="UniProtKB-KW"/>
</dbReference>
<dbReference type="EC" id="5.6.2.4" evidence="9"/>
<dbReference type="PANTHER" id="PTHR11070:SF2">
    <property type="entry name" value="ATP-DEPENDENT DNA HELICASE SRS2"/>
    <property type="match status" value="1"/>
</dbReference>
<dbReference type="EMBL" id="FO681348">
    <property type="protein sequence ID" value="CCV66620.1"/>
    <property type="molecule type" value="Genomic_DNA"/>
</dbReference>
<evidence type="ECO:0000256" key="3">
    <source>
        <dbReference type="ARBA" id="ARBA00022801"/>
    </source>
</evidence>
<feature type="domain" description="UvrD-like helicase ATP-binding" evidence="12">
    <location>
        <begin position="4"/>
        <end position="273"/>
    </location>
</feature>
<keyword evidence="6" id="KW-0238">DNA-binding</keyword>
<evidence type="ECO:0000256" key="11">
    <source>
        <dbReference type="PROSITE-ProRule" id="PRU00560"/>
    </source>
</evidence>
<reference evidence="14 15" key="1">
    <citation type="journal article" date="2013" name="J. Mol. Microbiol. Biotechnol.">
        <title>Analysis of the Complete Genomes of Acholeplasma brassicae , A. palmae and A. laidlawii and Their Comparison to the Obligate Parasites from ' Candidatus Phytoplasma'.</title>
        <authorList>
            <person name="Kube M."/>
            <person name="Siewert C."/>
            <person name="Migdoll A.M."/>
            <person name="Duduk B."/>
            <person name="Holz S."/>
            <person name="Rabus R."/>
            <person name="Seemuller E."/>
            <person name="Mitrovic J."/>
            <person name="Muller I."/>
            <person name="Buttner C."/>
            <person name="Reinhardt R."/>
        </authorList>
    </citation>
    <scope>NUCLEOTIDE SEQUENCE [LARGE SCALE GENOMIC DNA]</scope>
    <source>
        <strain evidence="15">0502</strain>
    </source>
</reference>
<evidence type="ECO:0000256" key="5">
    <source>
        <dbReference type="ARBA" id="ARBA00022840"/>
    </source>
</evidence>
<dbReference type="Pfam" id="PF13361">
    <property type="entry name" value="UvrD_C"/>
    <property type="match status" value="1"/>
</dbReference>
<dbReference type="Gene3D" id="1.10.10.160">
    <property type="match status" value="1"/>
</dbReference>
<dbReference type="STRING" id="61635.BN85315990"/>
<proteinExistence type="inferred from homology"/>
<keyword evidence="5 11" id="KW-0067">ATP-binding</keyword>
<dbReference type="GO" id="GO:0005524">
    <property type="term" value="F:ATP binding"/>
    <property type="evidence" value="ECO:0007669"/>
    <property type="project" value="UniProtKB-UniRule"/>
</dbReference>
<dbReference type="AlphaFoldDB" id="U4KQA2"/>
<evidence type="ECO:0000313" key="15">
    <source>
        <dbReference type="Proteomes" id="UP000032737"/>
    </source>
</evidence>
<evidence type="ECO:0000256" key="10">
    <source>
        <dbReference type="ARBA" id="ARBA00048988"/>
    </source>
</evidence>
<keyword evidence="15" id="KW-1185">Reference proteome</keyword>
<keyword evidence="7" id="KW-0413">Isomerase</keyword>
<evidence type="ECO:0000256" key="9">
    <source>
        <dbReference type="ARBA" id="ARBA00034808"/>
    </source>
</evidence>
<dbReference type="HOGENOM" id="CLU_004585_3_1_14"/>
<organism evidence="14 15">
    <name type="scientific">Acholeplasma brassicae</name>
    <dbReference type="NCBI Taxonomy" id="61635"/>
    <lineage>
        <taxon>Bacteria</taxon>
        <taxon>Bacillati</taxon>
        <taxon>Mycoplasmatota</taxon>
        <taxon>Mollicutes</taxon>
        <taxon>Acholeplasmatales</taxon>
        <taxon>Acholeplasmataceae</taxon>
        <taxon>Acholeplasma</taxon>
    </lineage>
</organism>
<feature type="binding site" evidence="11">
    <location>
        <begin position="25"/>
        <end position="32"/>
    </location>
    <ligand>
        <name>ATP</name>
        <dbReference type="ChEBI" id="CHEBI:30616"/>
    </ligand>
</feature>
<keyword evidence="2 11" id="KW-0547">Nucleotide-binding</keyword>
<dbReference type="KEGG" id="abra:BN85315990"/>
<evidence type="ECO:0000256" key="7">
    <source>
        <dbReference type="ARBA" id="ARBA00023235"/>
    </source>
</evidence>
<dbReference type="SUPFAM" id="SSF52540">
    <property type="entry name" value="P-loop containing nucleoside triphosphate hydrolases"/>
    <property type="match status" value="1"/>
</dbReference>
<dbReference type="GO" id="GO:0000725">
    <property type="term" value="P:recombinational repair"/>
    <property type="evidence" value="ECO:0007669"/>
    <property type="project" value="TreeGrafter"/>
</dbReference>
<dbReference type="CDD" id="cd17932">
    <property type="entry name" value="DEXQc_UvrD"/>
    <property type="match status" value="1"/>
</dbReference>
<dbReference type="OrthoDB" id="9810135at2"/>
<dbReference type="GO" id="GO:0016887">
    <property type="term" value="F:ATP hydrolysis activity"/>
    <property type="evidence" value="ECO:0007669"/>
    <property type="project" value="RHEA"/>
</dbReference>
<dbReference type="InterPro" id="IPR014017">
    <property type="entry name" value="DNA_helicase_UvrD-like_C"/>
</dbReference>
<evidence type="ECO:0000256" key="8">
    <source>
        <dbReference type="ARBA" id="ARBA00034617"/>
    </source>
</evidence>
<dbReference type="InterPro" id="IPR013986">
    <property type="entry name" value="DExx_box_DNA_helicase_dom_sf"/>
</dbReference>
<evidence type="ECO:0000256" key="6">
    <source>
        <dbReference type="ARBA" id="ARBA00023125"/>
    </source>
</evidence>
<comment type="catalytic activity">
    <reaction evidence="8">
        <text>Couples ATP hydrolysis with the unwinding of duplex DNA by translocating in the 3'-5' direction.</text>
        <dbReference type="EC" id="5.6.2.4"/>
    </reaction>
</comment>
<dbReference type="InterPro" id="IPR027417">
    <property type="entry name" value="P-loop_NTPase"/>
</dbReference>
<dbReference type="RefSeq" id="WP_030005472.1">
    <property type="nucleotide sequence ID" value="NC_022549.1"/>
</dbReference>
<name>U4KQA2_9MOLU</name>
<evidence type="ECO:0000259" key="12">
    <source>
        <dbReference type="PROSITE" id="PS51198"/>
    </source>
</evidence>
<evidence type="ECO:0000256" key="4">
    <source>
        <dbReference type="ARBA" id="ARBA00022806"/>
    </source>
</evidence>
<keyword evidence="3 11" id="KW-0378">Hydrolase</keyword>
<dbReference type="PANTHER" id="PTHR11070">
    <property type="entry name" value="UVRD / RECB / PCRA DNA HELICASE FAMILY MEMBER"/>
    <property type="match status" value="1"/>
</dbReference>
<feature type="domain" description="UvrD-like helicase C-terminal" evidence="13">
    <location>
        <begin position="274"/>
        <end position="547"/>
    </location>
</feature>
<evidence type="ECO:0000256" key="2">
    <source>
        <dbReference type="ARBA" id="ARBA00022741"/>
    </source>
</evidence>
<dbReference type="InterPro" id="IPR000212">
    <property type="entry name" value="DNA_helicase_UvrD/REP"/>
</dbReference>
<dbReference type="Pfam" id="PF00580">
    <property type="entry name" value="UvrD-helicase"/>
    <property type="match status" value="1"/>
</dbReference>
<dbReference type="Gene3D" id="1.10.486.10">
    <property type="entry name" value="PCRA, domain 4"/>
    <property type="match status" value="1"/>
</dbReference>
<accession>U4KQA2</accession>
<evidence type="ECO:0000259" key="13">
    <source>
        <dbReference type="PROSITE" id="PS51217"/>
    </source>
</evidence>
<dbReference type="GO" id="GO:0043138">
    <property type="term" value="F:3'-5' DNA helicase activity"/>
    <property type="evidence" value="ECO:0007669"/>
    <property type="project" value="UniProtKB-EC"/>
</dbReference>